<evidence type="ECO:0000313" key="9">
    <source>
        <dbReference type="EMBL" id="SOQ36526.1"/>
    </source>
</evidence>
<dbReference type="FunFam" id="2.40.10.10:FF:000068">
    <property type="entry name" value="transmembrane protease serine 2"/>
    <property type="match status" value="1"/>
</dbReference>
<dbReference type="InterPro" id="IPR018114">
    <property type="entry name" value="TRYPSIN_HIS"/>
</dbReference>
<dbReference type="Gene3D" id="2.40.10.10">
    <property type="entry name" value="Trypsin-like serine proteases"/>
    <property type="match status" value="1"/>
</dbReference>
<dbReference type="InterPro" id="IPR001254">
    <property type="entry name" value="Trypsin_dom"/>
</dbReference>
<reference evidence="9" key="1">
    <citation type="submission" date="2016-07" db="EMBL/GenBank/DDBJ databases">
        <authorList>
            <person name="Bretaudeau A."/>
        </authorList>
    </citation>
    <scope>NUCLEOTIDE SEQUENCE</scope>
    <source>
        <strain evidence="9">Rice</strain>
        <tissue evidence="9">Whole body</tissue>
    </source>
</reference>
<evidence type="ECO:0000256" key="1">
    <source>
        <dbReference type="ARBA" id="ARBA00004239"/>
    </source>
</evidence>
<dbReference type="InterPro" id="IPR043504">
    <property type="entry name" value="Peptidase_S1_PA_chymotrypsin"/>
</dbReference>
<evidence type="ECO:0000256" key="7">
    <source>
        <dbReference type="RuleBase" id="RU363034"/>
    </source>
</evidence>
<dbReference type="EMBL" id="ODYU01000971">
    <property type="protein sequence ID" value="SOQ36526.1"/>
    <property type="molecule type" value="Genomic_DNA"/>
</dbReference>
<dbReference type="PANTHER" id="PTHR24260:SF134">
    <property type="entry name" value="AT07769P-RELATED"/>
    <property type="match status" value="1"/>
</dbReference>
<dbReference type="PROSITE" id="PS50240">
    <property type="entry name" value="TRYPSIN_DOM"/>
    <property type="match status" value="1"/>
</dbReference>
<dbReference type="InterPro" id="IPR001314">
    <property type="entry name" value="Peptidase_S1A"/>
</dbReference>
<dbReference type="SMART" id="SM00020">
    <property type="entry name" value="Tryp_SPc"/>
    <property type="match status" value="1"/>
</dbReference>
<name>A0A2H1V6W6_SPOFR</name>
<dbReference type="GO" id="GO:0090729">
    <property type="term" value="F:toxin activity"/>
    <property type="evidence" value="ECO:0007669"/>
    <property type="project" value="UniProtKB-KW"/>
</dbReference>
<organism evidence="9">
    <name type="scientific">Spodoptera frugiperda</name>
    <name type="common">Fall armyworm</name>
    <dbReference type="NCBI Taxonomy" id="7108"/>
    <lineage>
        <taxon>Eukaryota</taxon>
        <taxon>Metazoa</taxon>
        <taxon>Ecdysozoa</taxon>
        <taxon>Arthropoda</taxon>
        <taxon>Hexapoda</taxon>
        <taxon>Insecta</taxon>
        <taxon>Pterygota</taxon>
        <taxon>Neoptera</taxon>
        <taxon>Endopterygota</taxon>
        <taxon>Lepidoptera</taxon>
        <taxon>Glossata</taxon>
        <taxon>Ditrysia</taxon>
        <taxon>Noctuoidea</taxon>
        <taxon>Noctuidae</taxon>
        <taxon>Amphipyrinae</taxon>
        <taxon>Spodoptera</taxon>
    </lineage>
</organism>
<evidence type="ECO:0000256" key="3">
    <source>
        <dbReference type="ARBA" id="ARBA00023157"/>
    </source>
</evidence>
<keyword evidence="4" id="KW-1199">Hemostasis impairing toxin</keyword>
<dbReference type="Pfam" id="PF00089">
    <property type="entry name" value="Trypsin"/>
    <property type="match status" value="1"/>
</dbReference>
<dbReference type="AlphaFoldDB" id="A0A2H1V6W6"/>
<dbReference type="PROSITE" id="PS00134">
    <property type="entry name" value="TRYPSIN_HIS"/>
    <property type="match status" value="1"/>
</dbReference>
<evidence type="ECO:0000256" key="2">
    <source>
        <dbReference type="ARBA" id="ARBA00022656"/>
    </source>
</evidence>
<dbReference type="GO" id="GO:0005576">
    <property type="term" value="C:extracellular region"/>
    <property type="evidence" value="ECO:0007669"/>
    <property type="project" value="UniProtKB-SubCell"/>
</dbReference>
<proteinExistence type="predicted"/>
<dbReference type="CDD" id="cd00190">
    <property type="entry name" value="Tryp_SPc"/>
    <property type="match status" value="1"/>
</dbReference>
<dbReference type="InterPro" id="IPR009003">
    <property type="entry name" value="Peptidase_S1_PA"/>
</dbReference>
<keyword evidence="2" id="KW-0800">Toxin</keyword>
<evidence type="ECO:0000256" key="4">
    <source>
        <dbReference type="ARBA" id="ARBA00023240"/>
    </source>
</evidence>
<dbReference type="InterPro" id="IPR051333">
    <property type="entry name" value="CLIP_Serine_Protease"/>
</dbReference>
<dbReference type="SUPFAM" id="SSF50494">
    <property type="entry name" value="Trypsin-like serine proteases"/>
    <property type="match status" value="1"/>
</dbReference>
<evidence type="ECO:0000259" key="8">
    <source>
        <dbReference type="PROSITE" id="PS50240"/>
    </source>
</evidence>
<keyword evidence="3" id="KW-1015">Disulfide bond</keyword>
<keyword evidence="7" id="KW-0378">Hydrolase</keyword>
<comment type="subcellular location">
    <subcellularLocation>
        <location evidence="1">Secreted</location>
        <location evidence="1">Extracellular space</location>
    </subcellularLocation>
</comment>
<sequence length="310" mass="32600">MDLSFEIIEQLEIDRSTMKVLFVLALATLAYANVESNTQAHTFGYIKKYAIPLAEELRKVEEQAQSQATGSRIVGGSPSAVGAFPYQAGLLASYFGIDGTGICGGSLVSANRVLTAAHCWNDGQNQAFVFTVVLGSSTLFTGGTRIVTGAVAVHPNWNPSNARNDVAVIYLPHNIAFSNLISPVTLPSGSQLNEDFAGETAIASGFGKTGDNINITVNQVLSHVSLSVITNSVCRFAFPLFLHSSNICTSGIGGPGTCQGDSGGPLVVNRNGQPLLVGITSFGSPLGCESVMPAAYARVTSFMDFFNQHL</sequence>
<dbReference type="PRINTS" id="PR00722">
    <property type="entry name" value="CHYMOTRYPSIN"/>
</dbReference>
<dbReference type="PANTHER" id="PTHR24260">
    <property type="match status" value="1"/>
</dbReference>
<dbReference type="InterPro" id="IPR033116">
    <property type="entry name" value="TRYPSIN_SER"/>
</dbReference>
<dbReference type="GO" id="GO:0006508">
    <property type="term" value="P:proteolysis"/>
    <property type="evidence" value="ECO:0007669"/>
    <property type="project" value="UniProtKB-KW"/>
</dbReference>
<comment type="function">
    <text evidence="5">Fibrinolytic activity; shows preferential cleavage of Arg-Gly bonds in all three fibrinogen chains. Contact with the caterpillars causes severe bleeding, due the anticoagulant effect of the protein.</text>
</comment>
<evidence type="ECO:0000256" key="5">
    <source>
        <dbReference type="ARBA" id="ARBA00055534"/>
    </source>
</evidence>
<feature type="domain" description="Peptidase S1" evidence="8">
    <location>
        <begin position="73"/>
        <end position="310"/>
    </location>
</feature>
<keyword evidence="7" id="KW-0720">Serine protease</keyword>
<dbReference type="PROSITE" id="PS00135">
    <property type="entry name" value="TRYPSIN_SER"/>
    <property type="match status" value="1"/>
</dbReference>
<evidence type="ECO:0000256" key="6">
    <source>
        <dbReference type="ARBA" id="ARBA00084094"/>
    </source>
</evidence>
<protein>
    <submittedName>
        <fullName evidence="9">SFRICE005206.2</fullName>
    </submittedName>
</protein>
<dbReference type="GO" id="GO:0004252">
    <property type="term" value="F:serine-type endopeptidase activity"/>
    <property type="evidence" value="ECO:0007669"/>
    <property type="project" value="InterPro"/>
</dbReference>
<gene>
    <name evidence="9" type="primary">SFRICE005206.2</name>
    <name evidence="9" type="ORF">SFRICE_005206.2</name>
</gene>
<accession>A0A2H1V6W6</accession>
<keyword evidence="7" id="KW-0645">Protease</keyword>
<keyword evidence="6" id="KW-1205">Fibrinolytic toxin</keyword>